<dbReference type="PANTHER" id="PTHR40252">
    <property type="entry name" value="BLR0328 PROTEIN"/>
    <property type="match status" value="1"/>
</dbReference>
<feature type="domain" description="FIST C-domain" evidence="2">
    <location>
        <begin position="228"/>
        <end position="377"/>
    </location>
</feature>
<comment type="caution">
    <text evidence="3">The sequence shown here is derived from an EMBL/GenBank/DDBJ whole genome shotgun (WGS) entry which is preliminary data.</text>
</comment>
<evidence type="ECO:0000313" key="3">
    <source>
        <dbReference type="EMBL" id="KFE66506.1"/>
    </source>
</evidence>
<dbReference type="RefSeq" id="WP_044192409.1">
    <property type="nucleotide sequence ID" value="NZ_JMCB01000010.1"/>
</dbReference>
<dbReference type="InterPro" id="IPR013702">
    <property type="entry name" value="FIST_domain_N"/>
</dbReference>
<reference evidence="3 4" key="1">
    <citation type="submission" date="2014-04" db="EMBL/GenBank/DDBJ databases">
        <title>Genome assembly of Hyalangium minutum DSM 14724.</title>
        <authorList>
            <person name="Sharma G."/>
            <person name="Subramanian S."/>
        </authorList>
    </citation>
    <scope>NUCLEOTIDE SEQUENCE [LARGE SCALE GENOMIC DNA]</scope>
    <source>
        <strain evidence="3 4">DSM 14724</strain>
    </source>
</reference>
<dbReference type="Pfam" id="PF08495">
    <property type="entry name" value="FIST"/>
    <property type="match status" value="1"/>
</dbReference>
<dbReference type="SMART" id="SM00897">
    <property type="entry name" value="FIST"/>
    <property type="match status" value="1"/>
</dbReference>
<keyword evidence="4" id="KW-1185">Reference proteome</keyword>
<gene>
    <name evidence="3" type="ORF">DB31_0979</name>
</gene>
<dbReference type="SMART" id="SM01204">
    <property type="entry name" value="FIST_C"/>
    <property type="match status" value="1"/>
</dbReference>
<dbReference type="InterPro" id="IPR019494">
    <property type="entry name" value="FIST_C"/>
</dbReference>
<dbReference type="OrthoDB" id="179842at2"/>
<organism evidence="3 4">
    <name type="scientific">Hyalangium minutum</name>
    <dbReference type="NCBI Taxonomy" id="394096"/>
    <lineage>
        <taxon>Bacteria</taxon>
        <taxon>Pseudomonadati</taxon>
        <taxon>Myxococcota</taxon>
        <taxon>Myxococcia</taxon>
        <taxon>Myxococcales</taxon>
        <taxon>Cystobacterineae</taxon>
        <taxon>Archangiaceae</taxon>
        <taxon>Hyalangium</taxon>
    </lineage>
</organism>
<evidence type="ECO:0000313" key="4">
    <source>
        <dbReference type="Proteomes" id="UP000028725"/>
    </source>
</evidence>
<proteinExistence type="predicted"/>
<dbReference type="EMBL" id="JMCB01000010">
    <property type="protein sequence ID" value="KFE66506.1"/>
    <property type="molecule type" value="Genomic_DNA"/>
</dbReference>
<accession>A0A085WFP3</accession>
<dbReference type="Pfam" id="PF10442">
    <property type="entry name" value="FIST_C"/>
    <property type="match status" value="1"/>
</dbReference>
<name>A0A085WFP3_9BACT</name>
<sequence length="395" mass="40576">MTLSIGVGVGDHPDIRPAVQSAVLQARAQLGRVLPQAAYITCTVDHDAAQVHAAFQEVLEGVALHGVTTSLGILTPDGVRNPGSGAVAVMLLGGEPGTAFTSSSQEADGRKAGEAAARELVQQAGGRQPKMILFNASPGLEEDMLQGIANICPGVPCQGGSAADHTISGQWSVFTQQGPVTSGLSLLGIFGEVRLGTSLSTPYAATGTRARATGTQGRTLKTLDGQPASQVLGQWLDGAIDRQVRSGGNILAQTALRPIAVRRTAGSREHYVTVHPAQIHAAEGTVEVFARIDPGDEVCLMSGSPEALVGDVAHLIDSALAQGGMTVREVKGAALIFCAGCAGALGARIDEGLRSFQRLLPGVPMLGLCTFGEQGHIPGLGNVHQDLSLSLTLFA</sequence>
<dbReference type="AlphaFoldDB" id="A0A085WFP3"/>
<dbReference type="Proteomes" id="UP000028725">
    <property type="component" value="Unassembled WGS sequence"/>
</dbReference>
<protein>
    <submittedName>
        <fullName evidence="3">Uncharacterized protein</fullName>
    </submittedName>
</protein>
<evidence type="ECO:0000259" key="2">
    <source>
        <dbReference type="SMART" id="SM01204"/>
    </source>
</evidence>
<dbReference type="PANTHER" id="PTHR40252:SF2">
    <property type="entry name" value="BLR0328 PROTEIN"/>
    <property type="match status" value="1"/>
</dbReference>
<evidence type="ECO:0000259" key="1">
    <source>
        <dbReference type="SMART" id="SM00897"/>
    </source>
</evidence>
<feature type="domain" description="FIST" evidence="1">
    <location>
        <begin position="34"/>
        <end position="227"/>
    </location>
</feature>
<dbReference type="STRING" id="394096.DB31_0979"/>